<dbReference type="EMBL" id="JAFBMS010000012">
    <property type="protein sequence ID" value="KAG9347972.1"/>
    <property type="molecule type" value="Genomic_DNA"/>
</dbReference>
<accession>A0A8T2PEA2</accession>
<protein>
    <recommendedName>
        <fullName evidence="6">Folate gamma-glutamyl hydrolase</fullName>
    </recommendedName>
</protein>
<feature type="active site" description="Proton donor" evidence="1">
    <location>
        <position position="90"/>
    </location>
</feature>
<dbReference type="GO" id="GO:0046900">
    <property type="term" value="P:tetrahydrofolylpolyglutamate metabolic process"/>
    <property type="evidence" value="ECO:0007669"/>
    <property type="project" value="TreeGrafter"/>
</dbReference>
<dbReference type="Proteomes" id="UP000824540">
    <property type="component" value="Unassembled WGS sequence"/>
</dbReference>
<dbReference type="OrthoDB" id="64220at2759"/>
<comment type="caution">
    <text evidence="2">Lacks conserved residue(s) required for the propagation of feature annotation.</text>
</comment>
<dbReference type="GO" id="GO:0005773">
    <property type="term" value="C:vacuole"/>
    <property type="evidence" value="ECO:0007669"/>
    <property type="project" value="TreeGrafter"/>
</dbReference>
<dbReference type="AlphaFoldDB" id="A0A8T2PEA2"/>
<organism evidence="4 5">
    <name type="scientific">Albula glossodonta</name>
    <name type="common">roundjaw bonefish</name>
    <dbReference type="NCBI Taxonomy" id="121402"/>
    <lineage>
        <taxon>Eukaryota</taxon>
        <taxon>Metazoa</taxon>
        <taxon>Chordata</taxon>
        <taxon>Craniata</taxon>
        <taxon>Vertebrata</taxon>
        <taxon>Euteleostomi</taxon>
        <taxon>Actinopterygii</taxon>
        <taxon>Neopterygii</taxon>
        <taxon>Teleostei</taxon>
        <taxon>Albuliformes</taxon>
        <taxon>Albulidae</taxon>
        <taxon>Albula</taxon>
    </lineage>
</organism>
<dbReference type="SUPFAM" id="SSF52317">
    <property type="entry name" value="Class I glutamine amidotransferase-like"/>
    <property type="match status" value="1"/>
</dbReference>
<dbReference type="PANTHER" id="PTHR11315:SF20">
    <property type="entry name" value="GAMMA-GLUTAMYL HYDROLASE"/>
    <property type="match status" value="1"/>
</dbReference>
<feature type="compositionally biased region" description="Polar residues" evidence="3">
    <location>
        <begin position="193"/>
        <end position="202"/>
    </location>
</feature>
<dbReference type="InterPro" id="IPR029062">
    <property type="entry name" value="Class_I_gatase-like"/>
</dbReference>
<dbReference type="PROSITE" id="PS51275">
    <property type="entry name" value="PEPTIDASE_C26_GGH"/>
    <property type="match status" value="1"/>
</dbReference>
<feature type="region of interest" description="Disordered" evidence="3">
    <location>
        <begin position="244"/>
        <end position="268"/>
    </location>
</feature>
<dbReference type="Gene3D" id="3.40.50.880">
    <property type="match status" value="1"/>
</dbReference>
<keyword evidence="5" id="KW-1185">Reference proteome</keyword>
<feature type="region of interest" description="Disordered" evidence="3">
    <location>
        <begin position="191"/>
        <end position="212"/>
    </location>
</feature>
<evidence type="ECO:0000256" key="3">
    <source>
        <dbReference type="SAM" id="MobiDB-lite"/>
    </source>
</evidence>
<evidence type="ECO:0000313" key="5">
    <source>
        <dbReference type="Proteomes" id="UP000824540"/>
    </source>
</evidence>
<name>A0A8T2PEA2_9TELE</name>
<dbReference type="GO" id="GO:0034722">
    <property type="term" value="F:gamma-glutamyl-peptidase activity"/>
    <property type="evidence" value="ECO:0007669"/>
    <property type="project" value="TreeGrafter"/>
</dbReference>
<evidence type="ECO:0000256" key="1">
    <source>
        <dbReference type="PIRSR" id="PIRSR615527-1"/>
    </source>
</evidence>
<evidence type="ECO:0000313" key="4">
    <source>
        <dbReference type="EMBL" id="KAG9347972.1"/>
    </source>
</evidence>
<evidence type="ECO:0008006" key="6">
    <source>
        <dbReference type="Google" id="ProtNLM"/>
    </source>
</evidence>
<dbReference type="PANTHER" id="PTHR11315">
    <property type="entry name" value="PROTEASE FAMILY C26 GAMMA-GLUTAMYL HYDROLASE"/>
    <property type="match status" value="1"/>
</dbReference>
<reference evidence="4" key="1">
    <citation type="thesis" date="2021" institute="BYU ScholarsArchive" country="Provo, UT, USA">
        <title>Applications of and Algorithms for Genome Assembly and Genomic Analyses with an Emphasis on Marine Teleosts.</title>
        <authorList>
            <person name="Pickett B.D."/>
        </authorList>
    </citation>
    <scope>NUCLEOTIDE SEQUENCE</scope>
    <source>
        <strain evidence="4">HI-2016</strain>
    </source>
</reference>
<feature type="non-terminal residue" evidence="4">
    <location>
        <position position="268"/>
    </location>
</feature>
<dbReference type="InterPro" id="IPR015527">
    <property type="entry name" value="Pept_C26_g-glut_hydrolase"/>
</dbReference>
<proteinExistence type="predicted"/>
<gene>
    <name evidence="4" type="ORF">JZ751_003991</name>
</gene>
<evidence type="ECO:0000256" key="2">
    <source>
        <dbReference type="PROSITE-ProRule" id="PRU00607"/>
    </source>
</evidence>
<comment type="caution">
    <text evidence="4">The sequence shown here is derived from an EMBL/GenBank/DDBJ whole genome shotgun (WGS) entry which is preliminary data.</text>
</comment>
<sequence>MSSADYIDNVFVDSTKSRMFSKFPVDVLEALASEPITENSHEWSLTVESYNKSEELLNFYSILSTNTDGKVEFVSTMEAKDLPIYGTQWHPEKNAFEWTRPYIPHSPYAVKATFFMAEFFVNEGVACLAALAQSPVMAQRQENNFDANASTATPHPAQTQLGHSRSLACHHCLPFKASCFAGQEVAEIPAKSANKQRNVENQQSEHDAWDPVTQSLPDERQLCFDPEVLASAFEANKGLLVKHQHGHWSKEQEVPGSRGPEPKGVLLG</sequence>